<protein>
    <submittedName>
        <fullName evidence="1">Uncharacterized protein</fullName>
    </submittedName>
</protein>
<gene>
    <name evidence="1" type="ORF">PHMEG_00034416</name>
</gene>
<dbReference type="EMBL" id="NBNE01012793">
    <property type="protein sequence ID" value="OWY95552.1"/>
    <property type="molecule type" value="Genomic_DNA"/>
</dbReference>
<proteinExistence type="predicted"/>
<sequence>MGTVVCTFGESCRSFVQHCKAHRTFERNATLHRDFWTGDLFAFSRYVLDLKDEATHFVDLVACDKGVSLHLPFRFGAHLLWASDSRSHLKGKVIAKPSRRPKERQEFILSYSPWKNGSGKPRYFKSFEGYGSRISRELKELNLLVAA</sequence>
<name>A0A225UR36_9STRA</name>
<dbReference type="AlphaFoldDB" id="A0A225UR36"/>
<evidence type="ECO:0000313" key="1">
    <source>
        <dbReference type="EMBL" id="OWY95552.1"/>
    </source>
</evidence>
<comment type="caution">
    <text evidence="1">The sequence shown here is derived from an EMBL/GenBank/DDBJ whole genome shotgun (WGS) entry which is preliminary data.</text>
</comment>
<feature type="non-terminal residue" evidence="1">
    <location>
        <position position="147"/>
    </location>
</feature>
<evidence type="ECO:0000313" key="2">
    <source>
        <dbReference type="Proteomes" id="UP000198211"/>
    </source>
</evidence>
<keyword evidence="2" id="KW-1185">Reference proteome</keyword>
<reference evidence="2" key="1">
    <citation type="submission" date="2017-03" db="EMBL/GenBank/DDBJ databases">
        <title>Phytopthora megakarya and P. palmivora, two closely related causual agents of cacao black pod achieved similar genome size and gene model numbers by different mechanisms.</title>
        <authorList>
            <person name="Ali S."/>
            <person name="Shao J."/>
            <person name="Larry D.J."/>
            <person name="Kronmiller B."/>
            <person name="Shen D."/>
            <person name="Strem M.D."/>
            <person name="Melnick R.L."/>
            <person name="Guiltinan M.J."/>
            <person name="Tyler B.M."/>
            <person name="Meinhardt L.W."/>
            <person name="Bailey B.A."/>
        </authorList>
    </citation>
    <scope>NUCLEOTIDE SEQUENCE [LARGE SCALE GENOMIC DNA]</scope>
    <source>
        <strain evidence="2">zdho120</strain>
    </source>
</reference>
<accession>A0A225UR36</accession>
<organism evidence="1 2">
    <name type="scientific">Phytophthora megakarya</name>
    <dbReference type="NCBI Taxonomy" id="4795"/>
    <lineage>
        <taxon>Eukaryota</taxon>
        <taxon>Sar</taxon>
        <taxon>Stramenopiles</taxon>
        <taxon>Oomycota</taxon>
        <taxon>Peronosporomycetes</taxon>
        <taxon>Peronosporales</taxon>
        <taxon>Peronosporaceae</taxon>
        <taxon>Phytophthora</taxon>
    </lineage>
</organism>
<dbReference type="Proteomes" id="UP000198211">
    <property type="component" value="Unassembled WGS sequence"/>
</dbReference>